<protein>
    <submittedName>
        <fullName evidence="2">Uncharacterized protein</fullName>
    </submittedName>
</protein>
<dbReference type="AlphaFoldDB" id="F4PZ45"/>
<accession>F4PZ45</accession>
<evidence type="ECO:0000313" key="2">
    <source>
        <dbReference type="EMBL" id="EGG19074.1"/>
    </source>
</evidence>
<dbReference type="Proteomes" id="UP000007797">
    <property type="component" value="Unassembled WGS sequence"/>
</dbReference>
<sequence>MICNDDEYNHQPTIIILLYVTLVSHYFSIDVLIVGKRDREMFKRDNDNDDIITSSYEYLPLILQRKIIYYCWCLKWENRYLYSKKQKLELAIVSWNWFNMSSNVFLEVSEVCFKPMKDDIVEMYSHMSSRYCLIKSFNHLFIYDDYHYGTHSRFPDTSKDMITFRHHRQANQVPLEWFQTQCYTTLNHLTIYVLGFCPADHLLGSLSILMDLLINYPGNKLPDVITIRQRSEWVRPTFQEGGKVLQAHDVMNHIRLLTTRATKIDCECHATQNQNAYSNRRQSLKPEHDQLPIAMTNFFSSKTLTDLSLVECQSEWQYDIISNLPISLKRLSLQFGNIQPSVLSSLTRFQLLEYFFAPSFNWQQTDDYSRQFLDVVNNLPNIKVFSVNRVSVSRATNLSALFHKAIAKPSITSIGLEMDNVEYGDPLLISNSIQNLRIYFAYDIKYSWDDQRKWNLFTNQFTNLQSLLLESKLLLNNQNFSQLSTILNNCQSLLTLAVVECWATLQEEVDENDENNNIHLEEVAEKYSQPDDERVQSRGDITQKSMIELFSTILYHPTLLNFEIDTQPSRQHMYRCLLDKDYDKNTRLQLVPMYKELMGSIHQSYIITFKSTTSNLKIKCTNTTNIPTTLLTEMKQLLPKSKLKYDTTIQPNLNRQIINNNNQNNNQKNNNNLKGKQYKKVGCVVLYGGHICCWSDMFDESTATQYNLNSFQDILKNSTISDQHVLHPRQTNNNDYPMWIQDRICTSLRKDPSSITTVLLEN</sequence>
<reference evidence="3" key="1">
    <citation type="journal article" date="2011" name="Genome Res.">
        <title>Phylogeny-wide analysis of social amoeba genomes highlights ancient origins for complex intercellular communication.</title>
        <authorList>
            <person name="Heidel A.J."/>
            <person name="Lawal H.M."/>
            <person name="Felder M."/>
            <person name="Schilde C."/>
            <person name="Helps N.R."/>
            <person name="Tunggal B."/>
            <person name="Rivero F."/>
            <person name="John U."/>
            <person name="Schleicher M."/>
            <person name="Eichinger L."/>
            <person name="Platzer M."/>
            <person name="Noegel A.A."/>
            <person name="Schaap P."/>
            <person name="Gloeckner G."/>
        </authorList>
    </citation>
    <scope>NUCLEOTIDE SEQUENCE [LARGE SCALE GENOMIC DNA]</scope>
    <source>
        <strain evidence="3">SH3</strain>
    </source>
</reference>
<evidence type="ECO:0000256" key="1">
    <source>
        <dbReference type="SAM" id="Phobius"/>
    </source>
</evidence>
<organism evidence="2 3">
    <name type="scientific">Cavenderia fasciculata</name>
    <name type="common">Slime mold</name>
    <name type="synonym">Dictyostelium fasciculatum</name>
    <dbReference type="NCBI Taxonomy" id="261658"/>
    <lineage>
        <taxon>Eukaryota</taxon>
        <taxon>Amoebozoa</taxon>
        <taxon>Evosea</taxon>
        <taxon>Eumycetozoa</taxon>
        <taxon>Dictyostelia</taxon>
        <taxon>Acytosteliales</taxon>
        <taxon>Cavenderiaceae</taxon>
        <taxon>Cavenderia</taxon>
    </lineage>
</organism>
<gene>
    <name evidence="2" type="ORF">DFA_02318</name>
</gene>
<dbReference type="KEGG" id="dfa:DFA_02318"/>
<keyword evidence="3" id="KW-1185">Reference proteome</keyword>
<dbReference type="GeneID" id="14871204"/>
<dbReference type="RefSeq" id="XP_004366707.1">
    <property type="nucleotide sequence ID" value="XM_004366650.1"/>
</dbReference>
<dbReference type="EMBL" id="GL883016">
    <property type="protein sequence ID" value="EGG19074.1"/>
    <property type="molecule type" value="Genomic_DNA"/>
</dbReference>
<keyword evidence="1" id="KW-0812">Transmembrane</keyword>
<proteinExistence type="predicted"/>
<evidence type="ECO:0000313" key="3">
    <source>
        <dbReference type="Proteomes" id="UP000007797"/>
    </source>
</evidence>
<name>F4PZ45_CACFS</name>
<feature type="transmembrane region" description="Helical" evidence="1">
    <location>
        <begin position="14"/>
        <end position="34"/>
    </location>
</feature>
<keyword evidence="1" id="KW-1133">Transmembrane helix</keyword>
<keyword evidence="1" id="KW-0472">Membrane</keyword>